<protein>
    <submittedName>
        <fullName evidence="1">Uncharacterized protein</fullName>
    </submittedName>
</protein>
<reference evidence="2" key="1">
    <citation type="submission" date="2018-03" db="EMBL/GenBank/DDBJ databases">
        <authorList>
            <person name="Batty M. E."/>
            <person name="Batty M E."/>
        </authorList>
    </citation>
    <scope>NUCLEOTIDE SEQUENCE [LARGE SCALE GENOMIC DNA]</scope>
</reference>
<dbReference type="AlphaFoldDB" id="A0A2U3RQC3"/>
<sequence length="129" mass="14470">MMQSETEKSTISINQFIKIKNLGSTGKLAQRISDGKKFIIKQSSNKLLTEYIMAPLYKKWLNGNSTTIELAEDGEDVCILVEYIPSLLTLEEFNKKETKQLEKKQLLNGLEEYAAAAIIGMEGVVILVL</sequence>
<dbReference type="EMBL" id="LS398548">
    <property type="protein sequence ID" value="SPR15445.1"/>
    <property type="molecule type" value="Genomic_DNA"/>
</dbReference>
<evidence type="ECO:0000313" key="2">
    <source>
        <dbReference type="Proteomes" id="UP000245243"/>
    </source>
</evidence>
<evidence type="ECO:0000313" key="1">
    <source>
        <dbReference type="EMBL" id="SPR15445.1"/>
    </source>
</evidence>
<organism evidence="1 2">
    <name type="scientific">Orientia tsutsugamushi</name>
    <name type="common">Rickettsia tsutsugamushi</name>
    <dbReference type="NCBI Taxonomy" id="784"/>
    <lineage>
        <taxon>Bacteria</taxon>
        <taxon>Pseudomonadati</taxon>
        <taxon>Pseudomonadota</taxon>
        <taxon>Alphaproteobacteria</taxon>
        <taxon>Rickettsiales</taxon>
        <taxon>Rickettsiaceae</taxon>
        <taxon>Rickettsieae</taxon>
        <taxon>Orientia</taxon>
    </lineage>
</organism>
<dbReference type="Proteomes" id="UP000245243">
    <property type="component" value="Chromosome I"/>
</dbReference>
<gene>
    <name evidence="1" type="ORF">KARP_01331</name>
</gene>
<accession>A0A2U3RQC3</accession>
<dbReference type="RefSeq" id="WP_045913047.1">
    <property type="nucleotide sequence ID" value="NZ_LS398548.1"/>
</dbReference>
<proteinExistence type="predicted"/>
<name>A0A2U3RQC3_ORITS</name>